<dbReference type="PANTHER" id="PTHR43499">
    <property type="entry name" value="ABC TRANSPORTER I FAMILY MEMBER 1"/>
    <property type="match status" value="1"/>
</dbReference>
<keyword evidence="10" id="KW-1185">Reference proteome</keyword>
<evidence type="ECO:0000259" key="8">
    <source>
        <dbReference type="PROSITE" id="PS50893"/>
    </source>
</evidence>
<feature type="domain" description="ABC transporter" evidence="8">
    <location>
        <begin position="9"/>
        <end position="215"/>
    </location>
</feature>
<dbReference type="RefSeq" id="WP_106741399.1">
    <property type="nucleotide sequence ID" value="NZ_PXYY01000030.1"/>
</dbReference>
<evidence type="ECO:0000313" key="10">
    <source>
        <dbReference type="Proteomes" id="UP000241868"/>
    </source>
</evidence>
<dbReference type="OrthoDB" id="9800654at2"/>
<evidence type="ECO:0000256" key="5">
    <source>
        <dbReference type="ARBA" id="ARBA00022840"/>
    </source>
</evidence>
<dbReference type="Pfam" id="PF00005">
    <property type="entry name" value="ABC_tran"/>
    <property type="match status" value="1"/>
</dbReference>
<accession>A0A2P7U0H5</accession>
<dbReference type="Proteomes" id="UP000241868">
    <property type="component" value="Unassembled WGS sequence"/>
</dbReference>
<evidence type="ECO:0000256" key="2">
    <source>
        <dbReference type="ARBA" id="ARBA00022475"/>
    </source>
</evidence>
<dbReference type="GO" id="GO:0022857">
    <property type="term" value="F:transmembrane transporter activity"/>
    <property type="evidence" value="ECO:0007669"/>
    <property type="project" value="InterPro"/>
</dbReference>
<keyword evidence="2" id="KW-1003">Cell membrane</keyword>
<dbReference type="InterPro" id="IPR003593">
    <property type="entry name" value="AAA+_ATPase"/>
</dbReference>
<dbReference type="PANTHER" id="PTHR43499:SF1">
    <property type="entry name" value="ABC TRANSPORTER I FAMILY MEMBER 1"/>
    <property type="match status" value="1"/>
</dbReference>
<dbReference type="InterPro" id="IPR003439">
    <property type="entry name" value="ABC_transporter-like_ATP-bd"/>
</dbReference>
<keyword evidence="6" id="KW-1278">Translocase</keyword>
<dbReference type="InterPro" id="IPR027417">
    <property type="entry name" value="P-loop_NTPase"/>
</dbReference>
<name>A0A2P7U0H5_9NEIS</name>
<dbReference type="EMBL" id="PXYY01000030">
    <property type="protein sequence ID" value="PSJ80445.1"/>
    <property type="molecule type" value="Genomic_DNA"/>
</dbReference>
<organism evidence="9 10">
    <name type="scientific">Neisseria iguanae</name>
    <dbReference type="NCBI Taxonomy" id="90242"/>
    <lineage>
        <taxon>Bacteria</taxon>
        <taxon>Pseudomonadati</taxon>
        <taxon>Pseudomonadota</taxon>
        <taxon>Betaproteobacteria</taxon>
        <taxon>Neisseriales</taxon>
        <taxon>Neisseriaceae</taxon>
        <taxon>Neisseria</taxon>
    </lineage>
</organism>
<dbReference type="PROSITE" id="PS50893">
    <property type="entry name" value="ABC_TRANSPORTER_2"/>
    <property type="match status" value="1"/>
</dbReference>
<gene>
    <name evidence="9" type="primary">ccmA</name>
    <name evidence="9" type="ORF">C7N83_06260</name>
</gene>
<keyword evidence="5 9" id="KW-0067">ATP-binding</keyword>
<proteinExistence type="predicted"/>
<dbReference type="GO" id="GO:0017004">
    <property type="term" value="P:cytochrome complex assembly"/>
    <property type="evidence" value="ECO:0007669"/>
    <property type="project" value="UniProtKB-KW"/>
</dbReference>
<dbReference type="SUPFAM" id="SSF52540">
    <property type="entry name" value="P-loop containing nucleoside triphosphate hydrolases"/>
    <property type="match status" value="1"/>
</dbReference>
<keyword evidence="1" id="KW-0813">Transport</keyword>
<keyword evidence="3" id="KW-0547">Nucleotide-binding</keyword>
<dbReference type="SMART" id="SM00382">
    <property type="entry name" value="AAA"/>
    <property type="match status" value="1"/>
</dbReference>
<protein>
    <submittedName>
        <fullName evidence="9">Heme ABC exporter ATP-binding protein CcmA</fullName>
    </submittedName>
</protein>
<evidence type="ECO:0000256" key="6">
    <source>
        <dbReference type="ARBA" id="ARBA00022967"/>
    </source>
</evidence>
<evidence type="ECO:0000313" key="9">
    <source>
        <dbReference type="EMBL" id="PSJ80445.1"/>
    </source>
</evidence>
<evidence type="ECO:0000256" key="7">
    <source>
        <dbReference type="ARBA" id="ARBA00023136"/>
    </source>
</evidence>
<dbReference type="InterPro" id="IPR005895">
    <property type="entry name" value="ABC_transptr_haem_export_CcmA"/>
</dbReference>
<dbReference type="Gene3D" id="3.40.50.300">
    <property type="entry name" value="P-loop containing nucleotide triphosphate hydrolases"/>
    <property type="match status" value="1"/>
</dbReference>
<comment type="caution">
    <text evidence="9">The sequence shown here is derived from an EMBL/GenBank/DDBJ whole genome shotgun (WGS) entry which is preliminary data.</text>
</comment>
<dbReference type="AlphaFoldDB" id="A0A2P7U0H5"/>
<reference evidence="9 10" key="1">
    <citation type="submission" date="2018-03" db="EMBL/GenBank/DDBJ databases">
        <title>Neisseria weixii sp. nov., isolated from the intestinal contents of Tibetan Plateau pika (Ochotona curzoniae) in Yushu, Qinghai Province, China.</title>
        <authorList>
            <person name="Gui Z."/>
        </authorList>
    </citation>
    <scope>NUCLEOTIDE SEQUENCE [LARGE SCALE GENOMIC DNA]</scope>
    <source>
        <strain evidence="9 10">ATCC 51483</strain>
    </source>
</reference>
<dbReference type="GO" id="GO:0016887">
    <property type="term" value="F:ATP hydrolysis activity"/>
    <property type="evidence" value="ECO:0007669"/>
    <property type="project" value="InterPro"/>
</dbReference>
<keyword evidence="7" id="KW-0472">Membrane</keyword>
<evidence type="ECO:0000256" key="4">
    <source>
        <dbReference type="ARBA" id="ARBA00022748"/>
    </source>
</evidence>
<sequence>MTQVQLPLLRADRITLVRGHSKLLSDFSCELHEGELVWLRAKNGGGKSSLMMALAGLLPLEKGQVCWKGISLADKQEKVGSNLYIIGHQPGLKEVCTVRENIRIELGLALISMPPEELLSSAATEWGLVELLDKKVSQLSQGQRRRTALLILSLLPYKQIWLLDEPFEALDDSAQILLADKINSQISKGGTVLLTSHFSLPNRLHASRQIILEFS</sequence>
<evidence type="ECO:0000256" key="1">
    <source>
        <dbReference type="ARBA" id="ARBA00022448"/>
    </source>
</evidence>
<dbReference type="NCBIfam" id="TIGR01189">
    <property type="entry name" value="ccmA"/>
    <property type="match status" value="1"/>
</dbReference>
<keyword evidence="4" id="KW-0201">Cytochrome c-type biogenesis</keyword>
<dbReference type="GO" id="GO:0005524">
    <property type="term" value="F:ATP binding"/>
    <property type="evidence" value="ECO:0007669"/>
    <property type="project" value="UniProtKB-KW"/>
</dbReference>
<evidence type="ECO:0000256" key="3">
    <source>
        <dbReference type="ARBA" id="ARBA00022741"/>
    </source>
</evidence>